<name>A0AAV2SEL8_MEGNR</name>
<sequence length="136" mass="15085">MLEFLSHAREAQARLTAARGDAWKGHPLGPPILVHCSAGIGRTGTFITLDACIRRLEETGTINIEGTVEKIRSQRAHSIQMPDQYIFCYLALLDYAVSKNKLQEIVLTGFEDDGLEIEDGSDSDEEIDSQSDYDNV</sequence>
<dbReference type="InterPro" id="IPR016130">
    <property type="entry name" value="Tyr_Pase_AS"/>
</dbReference>
<keyword evidence="5" id="KW-1185">Reference proteome</keyword>
<dbReference type="AlphaFoldDB" id="A0AAV2SEL8"/>
<accession>A0AAV2SEL8</accession>
<dbReference type="InterPro" id="IPR029021">
    <property type="entry name" value="Prot-tyrosine_phosphatase-like"/>
</dbReference>
<evidence type="ECO:0000313" key="4">
    <source>
        <dbReference type="EMBL" id="CAL4184285.1"/>
    </source>
</evidence>
<evidence type="ECO:0000256" key="1">
    <source>
        <dbReference type="SAM" id="MobiDB-lite"/>
    </source>
</evidence>
<dbReference type="GO" id="GO:0004725">
    <property type="term" value="F:protein tyrosine phosphatase activity"/>
    <property type="evidence" value="ECO:0007669"/>
    <property type="project" value="InterPro"/>
</dbReference>
<organism evidence="4 5">
    <name type="scientific">Meganyctiphanes norvegica</name>
    <name type="common">Northern krill</name>
    <name type="synonym">Thysanopoda norvegica</name>
    <dbReference type="NCBI Taxonomy" id="48144"/>
    <lineage>
        <taxon>Eukaryota</taxon>
        <taxon>Metazoa</taxon>
        <taxon>Ecdysozoa</taxon>
        <taxon>Arthropoda</taxon>
        <taxon>Crustacea</taxon>
        <taxon>Multicrustacea</taxon>
        <taxon>Malacostraca</taxon>
        <taxon>Eumalacostraca</taxon>
        <taxon>Eucarida</taxon>
        <taxon>Euphausiacea</taxon>
        <taxon>Euphausiidae</taxon>
        <taxon>Meganyctiphanes</taxon>
    </lineage>
</organism>
<dbReference type="PROSITE" id="PS50056">
    <property type="entry name" value="TYR_PHOSPHATASE_2"/>
    <property type="match status" value="1"/>
</dbReference>
<dbReference type="Proteomes" id="UP001497623">
    <property type="component" value="Unassembled WGS sequence"/>
</dbReference>
<evidence type="ECO:0000259" key="2">
    <source>
        <dbReference type="PROSITE" id="PS50055"/>
    </source>
</evidence>
<dbReference type="PROSITE" id="PS50055">
    <property type="entry name" value="TYR_PHOSPHATASE_PTP"/>
    <property type="match status" value="1"/>
</dbReference>
<dbReference type="PANTHER" id="PTHR19134:SF534">
    <property type="entry name" value="LD27988P"/>
    <property type="match status" value="1"/>
</dbReference>
<evidence type="ECO:0000313" key="5">
    <source>
        <dbReference type="Proteomes" id="UP001497623"/>
    </source>
</evidence>
<feature type="domain" description="Tyrosine specific protein phosphatases" evidence="3">
    <location>
        <begin position="2"/>
        <end position="86"/>
    </location>
</feature>
<evidence type="ECO:0000259" key="3">
    <source>
        <dbReference type="PROSITE" id="PS50056"/>
    </source>
</evidence>
<feature type="domain" description="Tyrosine-protein phosphatase" evidence="2">
    <location>
        <begin position="1"/>
        <end position="95"/>
    </location>
</feature>
<dbReference type="Pfam" id="PF00102">
    <property type="entry name" value="Y_phosphatase"/>
    <property type="match status" value="1"/>
</dbReference>
<proteinExistence type="predicted"/>
<evidence type="ECO:0008006" key="6">
    <source>
        <dbReference type="Google" id="ProtNLM"/>
    </source>
</evidence>
<dbReference type="InterPro" id="IPR000387">
    <property type="entry name" value="Tyr_Pase_dom"/>
</dbReference>
<dbReference type="PANTHER" id="PTHR19134">
    <property type="entry name" value="RECEPTOR-TYPE TYROSINE-PROTEIN PHOSPHATASE"/>
    <property type="match status" value="1"/>
</dbReference>
<dbReference type="SUPFAM" id="SSF52799">
    <property type="entry name" value="(Phosphotyrosine protein) phosphatases II"/>
    <property type="match status" value="1"/>
</dbReference>
<protein>
    <recommendedName>
        <fullName evidence="6">Protein tyrosine phosphatase</fullName>
    </recommendedName>
</protein>
<dbReference type="GO" id="GO:0048666">
    <property type="term" value="P:neuron development"/>
    <property type="evidence" value="ECO:0007669"/>
    <property type="project" value="UniProtKB-ARBA"/>
</dbReference>
<dbReference type="SMART" id="SM00404">
    <property type="entry name" value="PTPc_motif"/>
    <property type="match status" value="1"/>
</dbReference>
<dbReference type="InterPro" id="IPR000242">
    <property type="entry name" value="PTP_cat"/>
</dbReference>
<dbReference type="Gene3D" id="3.90.190.10">
    <property type="entry name" value="Protein tyrosine phosphatase superfamily"/>
    <property type="match status" value="1"/>
</dbReference>
<dbReference type="PRINTS" id="PR00700">
    <property type="entry name" value="PRTYPHPHTASE"/>
</dbReference>
<feature type="region of interest" description="Disordered" evidence="1">
    <location>
        <begin position="116"/>
        <end position="136"/>
    </location>
</feature>
<dbReference type="InterPro" id="IPR003595">
    <property type="entry name" value="Tyr_Pase_cat"/>
</dbReference>
<reference evidence="4 5" key="1">
    <citation type="submission" date="2024-05" db="EMBL/GenBank/DDBJ databases">
        <authorList>
            <person name="Wallberg A."/>
        </authorList>
    </citation>
    <scope>NUCLEOTIDE SEQUENCE [LARGE SCALE GENOMIC DNA]</scope>
</reference>
<gene>
    <name evidence="4" type="ORF">MNOR_LOCUS35793</name>
</gene>
<dbReference type="PROSITE" id="PS00383">
    <property type="entry name" value="TYR_PHOSPHATASE_1"/>
    <property type="match status" value="1"/>
</dbReference>
<comment type="caution">
    <text evidence="4">The sequence shown here is derived from an EMBL/GenBank/DDBJ whole genome shotgun (WGS) entry which is preliminary data.</text>
</comment>
<dbReference type="InterPro" id="IPR050348">
    <property type="entry name" value="Protein-Tyr_Phosphatase"/>
</dbReference>
<dbReference type="EMBL" id="CAXKWB010061376">
    <property type="protein sequence ID" value="CAL4184285.1"/>
    <property type="molecule type" value="Genomic_DNA"/>
</dbReference>